<dbReference type="InterPro" id="IPR040025">
    <property type="entry name" value="Znf622/Rei1/Reh1"/>
</dbReference>
<protein>
    <recommendedName>
        <fullName evidence="10">C2H2-type domain-containing protein</fullName>
    </recommendedName>
</protein>
<dbReference type="SUPFAM" id="SSF57667">
    <property type="entry name" value="beta-beta-alpha zinc fingers"/>
    <property type="match status" value="3"/>
</dbReference>
<dbReference type="STRING" id="1160509.A0A3N4HQE8"/>
<proteinExistence type="inferred from homology"/>
<dbReference type="PANTHER" id="PTHR13182">
    <property type="entry name" value="ZINC FINGER PROTEIN 622"/>
    <property type="match status" value="1"/>
</dbReference>
<dbReference type="AlphaFoldDB" id="A0A3N4HQE8"/>
<evidence type="ECO:0000313" key="11">
    <source>
        <dbReference type="EMBL" id="RPA76055.1"/>
    </source>
</evidence>
<evidence type="ECO:0000256" key="7">
    <source>
        <dbReference type="ARBA" id="ARBA00022833"/>
    </source>
</evidence>
<dbReference type="InterPro" id="IPR013087">
    <property type="entry name" value="Znf_C2H2_type"/>
</dbReference>
<dbReference type="InterPro" id="IPR036236">
    <property type="entry name" value="Znf_C2H2_sf"/>
</dbReference>
<dbReference type="Proteomes" id="UP000275078">
    <property type="component" value="Unassembled WGS sequence"/>
</dbReference>
<dbReference type="OrthoDB" id="19329at2759"/>
<dbReference type="SMART" id="SM00451">
    <property type="entry name" value="ZnF_U1"/>
    <property type="match status" value="2"/>
</dbReference>
<feature type="compositionally biased region" description="Basic and acidic residues" evidence="9">
    <location>
        <begin position="509"/>
        <end position="553"/>
    </location>
</feature>
<gene>
    <name evidence="11" type="ORF">BJ508DRAFT_331544</name>
</gene>
<feature type="compositionally biased region" description="Basic and acidic residues" evidence="9">
    <location>
        <begin position="478"/>
        <end position="488"/>
    </location>
</feature>
<evidence type="ECO:0000256" key="5">
    <source>
        <dbReference type="ARBA" id="ARBA00022737"/>
    </source>
</evidence>
<organism evidence="11 12">
    <name type="scientific">Ascobolus immersus RN42</name>
    <dbReference type="NCBI Taxonomy" id="1160509"/>
    <lineage>
        <taxon>Eukaryota</taxon>
        <taxon>Fungi</taxon>
        <taxon>Dikarya</taxon>
        <taxon>Ascomycota</taxon>
        <taxon>Pezizomycotina</taxon>
        <taxon>Pezizomycetes</taxon>
        <taxon>Pezizales</taxon>
        <taxon>Ascobolaceae</taxon>
        <taxon>Ascobolus</taxon>
    </lineage>
</organism>
<evidence type="ECO:0000256" key="9">
    <source>
        <dbReference type="SAM" id="MobiDB-lite"/>
    </source>
</evidence>
<keyword evidence="7" id="KW-0862">Zinc</keyword>
<dbReference type="InterPro" id="IPR041661">
    <property type="entry name" value="ZN622/Rei1/Reh1_Znf-C2H2"/>
</dbReference>
<keyword evidence="5" id="KW-0677">Repeat</keyword>
<name>A0A3N4HQE8_ASCIM</name>
<accession>A0A3N4HQE8</accession>
<feature type="region of interest" description="Disordered" evidence="9">
    <location>
        <begin position="435"/>
        <end position="553"/>
    </location>
</feature>
<feature type="compositionally biased region" description="Acidic residues" evidence="9">
    <location>
        <begin position="325"/>
        <end position="336"/>
    </location>
</feature>
<sequence length="553" mass="63312">MAAIVPLANAPAASNPQILATHPFTCNTCQVAFRSSEQQRHHMHSDWHRYNLKRKIAQLPPISSETFAEKVLHAQAQTRLETQRANFEKKCHACDKTYYSENAFANHVGSLKHRQNLASIEKALEKTAQLKKAHDKDETESVISSTFSMGEPIGATTTLEEAEKKIAVGVVDKDITAEELSAKVSTLNLGAAKEAKKEELNAVKEDEEDDEEEDIKEPWPVTTCLFCHYESPTLQLNVSHMGKAHGLFIPEQQYLVDLEGLIRYLSYKIGVGHQCIYCNKPKGGLEGVRVHMKDKQHCRIPFETEDDQVELGDFYDFRPSYEDYVSGEETEDEEDYEPRKKGLKPNFSIPKEQNEGEDEGWETDSSASSLDSEDLCAVPIDHDHTGHGTHLDKPRHHKEDGYHVHAHAYPIYHDEYELHLPSGRSVGRRQLARYYRQHTRPQTQEVTTTRNTRGRRRSSERRHSSDDEMPDAPNTILSRRERRAEEMGVRSGQLVRRKGDAMGLTGVSKEGRREITRAEKRGREVEERGRRRFDWGVEKRGNMQKHFRDPLLQ</sequence>
<evidence type="ECO:0000256" key="2">
    <source>
        <dbReference type="ARBA" id="ARBA00022490"/>
    </source>
</evidence>
<dbReference type="GO" id="GO:0005737">
    <property type="term" value="C:cytoplasm"/>
    <property type="evidence" value="ECO:0007669"/>
    <property type="project" value="UniProtKB-SubCell"/>
</dbReference>
<keyword evidence="3" id="KW-0690">Ribosome biogenesis</keyword>
<keyword evidence="6" id="KW-0863">Zinc-finger</keyword>
<dbReference type="PROSITE" id="PS00028">
    <property type="entry name" value="ZINC_FINGER_C2H2_1"/>
    <property type="match status" value="2"/>
</dbReference>
<reference evidence="11 12" key="1">
    <citation type="journal article" date="2018" name="Nat. Ecol. Evol.">
        <title>Pezizomycetes genomes reveal the molecular basis of ectomycorrhizal truffle lifestyle.</title>
        <authorList>
            <person name="Murat C."/>
            <person name="Payen T."/>
            <person name="Noel B."/>
            <person name="Kuo A."/>
            <person name="Morin E."/>
            <person name="Chen J."/>
            <person name="Kohler A."/>
            <person name="Krizsan K."/>
            <person name="Balestrini R."/>
            <person name="Da Silva C."/>
            <person name="Montanini B."/>
            <person name="Hainaut M."/>
            <person name="Levati E."/>
            <person name="Barry K.W."/>
            <person name="Belfiori B."/>
            <person name="Cichocki N."/>
            <person name="Clum A."/>
            <person name="Dockter R.B."/>
            <person name="Fauchery L."/>
            <person name="Guy J."/>
            <person name="Iotti M."/>
            <person name="Le Tacon F."/>
            <person name="Lindquist E.A."/>
            <person name="Lipzen A."/>
            <person name="Malagnac F."/>
            <person name="Mello A."/>
            <person name="Molinier V."/>
            <person name="Miyauchi S."/>
            <person name="Poulain J."/>
            <person name="Riccioni C."/>
            <person name="Rubini A."/>
            <person name="Sitrit Y."/>
            <person name="Splivallo R."/>
            <person name="Traeger S."/>
            <person name="Wang M."/>
            <person name="Zifcakova L."/>
            <person name="Wipf D."/>
            <person name="Zambonelli A."/>
            <person name="Paolocci F."/>
            <person name="Nowrousian M."/>
            <person name="Ottonello S."/>
            <person name="Baldrian P."/>
            <person name="Spatafora J.W."/>
            <person name="Henrissat B."/>
            <person name="Nagy L.G."/>
            <person name="Aury J.M."/>
            <person name="Wincker P."/>
            <person name="Grigoriev I.V."/>
            <person name="Bonfante P."/>
            <person name="Martin F.M."/>
        </authorList>
    </citation>
    <scope>NUCLEOTIDE SEQUENCE [LARGE SCALE GENOMIC DNA]</scope>
    <source>
        <strain evidence="11 12">RN42</strain>
    </source>
</reference>
<dbReference type="InterPro" id="IPR003604">
    <property type="entry name" value="Matrin/U1-like-C_Znf_C2H2"/>
</dbReference>
<keyword evidence="2" id="KW-0963">Cytoplasm</keyword>
<dbReference type="GO" id="GO:0030687">
    <property type="term" value="C:preribosome, large subunit precursor"/>
    <property type="evidence" value="ECO:0007669"/>
    <property type="project" value="TreeGrafter"/>
</dbReference>
<evidence type="ECO:0000256" key="8">
    <source>
        <dbReference type="ARBA" id="ARBA00034126"/>
    </source>
</evidence>
<comment type="subcellular location">
    <subcellularLocation>
        <location evidence="1">Cytoplasm</location>
    </subcellularLocation>
</comment>
<dbReference type="Pfam" id="PF12756">
    <property type="entry name" value="zf-C2H2_2"/>
    <property type="match status" value="1"/>
</dbReference>
<evidence type="ECO:0000256" key="3">
    <source>
        <dbReference type="ARBA" id="ARBA00022517"/>
    </source>
</evidence>
<dbReference type="SMART" id="SM00355">
    <property type="entry name" value="ZnF_C2H2"/>
    <property type="match status" value="4"/>
</dbReference>
<dbReference type="EMBL" id="ML119752">
    <property type="protein sequence ID" value="RPA76055.1"/>
    <property type="molecule type" value="Genomic_DNA"/>
</dbReference>
<evidence type="ECO:0000256" key="4">
    <source>
        <dbReference type="ARBA" id="ARBA00022723"/>
    </source>
</evidence>
<comment type="similarity">
    <text evidence="8">Belongs to the REI1 family.</text>
</comment>
<dbReference type="GO" id="GO:0003676">
    <property type="term" value="F:nucleic acid binding"/>
    <property type="evidence" value="ECO:0007669"/>
    <property type="project" value="InterPro"/>
</dbReference>
<evidence type="ECO:0000256" key="1">
    <source>
        <dbReference type="ARBA" id="ARBA00004496"/>
    </source>
</evidence>
<feature type="domain" description="C2H2-type" evidence="10">
    <location>
        <begin position="26"/>
        <end position="48"/>
    </location>
</feature>
<dbReference type="GO" id="GO:0042273">
    <property type="term" value="P:ribosomal large subunit biogenesis"/>
    <property type="evidence" value="ECO:0007669"/>
    <property type="project" value="TreeGrafter"/>
</dbReference>
<dbReference type="GO" id="GO:0008270">
    <property type="term" value="F:zinc ion binding"/>
    <property type="evidence" value="ECO:0007669"/>
    <property type="project" value="UniProtKB-KW"/>
</dbReference>
<evidence type="ECO:0000256" key="6">
    <source>
        <dbReference type="ARBA" id="ARBA00022771"/>
    </source>
</evidence>
<evidence type="ECO:0000259" key="10">
    <source>
        <dbReference type="PROSITE" id="PS00028"/>
    </source>
</evidence>
<dbReference type="PANTHER" id="PTHR13182:SF8">
    <property type="entry name" value="CYTOPLASMIC 60S SUBUNIT BIOGENESIS FACTOR ZNF622"/>
    <property type="match status" value="1"/>
</dbReference>
<evidence type="ECO:0000313" key="12">
    <source>
        <dbReference type="Proteomes" id="UP000275078"/>
    </source>
</evidence>
<feature type="domain" description="C2H2-type" evidence="10">
    <location>
        <begin position="91"/>
        <end position="113"/>
    </location>
</feature>
<keyword evidence="12" id="KW-1185">Reference proteome</keyword>
<keyword evidence="4" id="KW-0479">Metal-binding</keyword>
<feature type="region of interest" description="Disordered" evidence="9">
    <location>
        <begin position="325"/>
        <end position="370"/>
    </location>
</feature>